<reference evidence="1 2" key="1">
    <citation type="submission" date="2020-01" db="EMBL/GenBank/DDBJ databases">
        <title>Sphingomonas sp. C33 whole genome sequece.</title>
        <authorList>
            <person name="Park C."/>
        </authorList>
    </citation>
    <scope>NUCLEOTIDE SEQUENCE [LARGE SCALE GENOMIC DNA]</scope>
    <source>
        <strain evidence="1 2">C33</strain>
    </source>
</reference>
<proteinExistence type="predicted"/>
<dbReference type="AlphaFoldDB" id="A0A7Z2NUP3"/>
<keyword evidence="2" id="KW-1185">Reference proteome</keyword>
<gene>
    <name evidence="1" type="ORF">GVO57_01390</name>
</gene>
<dbReference type="Proteomes" id="UP000464468">
    <property type="component" value="Chromosome"/>
</dbReference>
<protein>
    <submittedName>
        <fullName evidence="1">Uncharacterized protein</fullName>
    </submittedName>
</protein>
<accession>A0A7Z2NUP3</accession>
<evidence type="ECO:0000313" key="1">
    <source>
        <dbReference type="EMBL" id="QHL89725.1"/>
    </source>
</evidence>
<name>A0A7Z2NUP3_9SPHN</name>
<evidence type="ECO:0000313" key="2">
    <source>
        <dbReference type="Proteomes" id="UP000464468"/>
    </source>
</evidence>
<dbReference type="RefSeq" id="WP_160591244.1">
    <property type="nucleotide sequence ID" value="NZ_CP047895.1"/>
</dbReference>
<dbReference type="EMBL" id="CP047895">
    <property type="protein sequence ID" value="QHL89725.1"/>
    <property type="molecule type" value="Genomic_DNA"/>
</dbReference>
<organism evidence="1 2">
    <name type="scientific">Sphingomonas changnyeongensis</name>
    <dbReference type="NCBI Taxonomy" id="2698679"/>
    <lineage>
        <taxon>Bacteria</taxon>
        <taxon>Pseudomonadati</taxon>
        <taxon>Pseudomonadota</taxon>
        <taxon>Alphaproteobacteria</taxon>
        <taxon>Sphingomonadales</taxon>
        <taxon>Sphingomonadaceae</taxon>
        <taxon>Sphingomonas</taxon>
    </lineage>
</organism>
<dbReference type="KEGG" id="schy:GVO57_01390"/>
<sequence>MPTDTPAGIDPVSASAGARAALRARAVFSCSDDRLFGRVGQDRLCLPAALAPVLGGDDGEVAVIALALAYHARHRPAPAPPPLVAAAGELLSSAVAEQVRARDDALPERVAERFRLPSPPAGRGESAPPLWVMDGLARARTAGVCAADLALTLRRIGDDARLPPGLRAEARATRRALGMFGWSAAAGAAC</sequence>